<dbReference type="Gene3D" id="3.10.620.30">
    <property type="match status" value="1"/>
</dbReference>
<accession>A0A246JLK4</accession>
<name>A0A246JLK4_9BURK</name>
<dbReference type="InterPro" id="IPR024618">
    <property type="entry name" value="DUF3857"/>
</dbReference>
<dbReference type="Gene3D" id="1.25.40.10">
    <property type="entry name" value="Tetratricopeptide repeat domain"/>
    <property type="match status" value="1"/>
</dbReference>
<keyword evidence="2" id="KW-0732">Signal</keyword>
<organism evidence="4 5">
    <name type="scientific">Roseateles aquatilis</name>
    <dbReference type="NCBI Taxonomy" id="431061"/>
    <lineage>
        <taxon>Bacteria</taxon>
        <taxon>Pseudomonadati</taxon>
        <taxon>Pseudomonadota</taxon>
        <taxon>Betaproteobacteria</taxon>
        <taxon>Burkholderiales</taxon>
        <taxon>Sphaerotilaceae</taxon>
        <taxon>Roseateles</taxon>
    </lineage>
</organism>
<evidence type="ECO:0000259" key="3">
    <source>
        <dbReference type="Pfam" id="PF12969"/>
    </source>
</evidence>
<dbReference type="Pfam" id="PF13432">
    <property type="entry name" value="TPR_16"/>
    <property type="match status" value="2"/>
</dbReference>
<dbReference type="Gene3D" id="2.60.40.3140">
    <property type="match status" value="1"/>
</dbReference>
<feature type="chain" id="PRO_5013326647" description="DUF3857 domain-containing protein" evidence="2">
    <location>
        <begin position="34"/>
        <end position="1017"/>
    </location>
</feature>
<dbReference type="Pfam" id="PF12969">
    <property type="entry name" value="DUF3857"/>
    <property type="match status" value="1"/>
</dbReference>
<dbReference type="SMART" id="SM00028">
    <property type="entry name" value="TPR"/>
    <property type="match status" value="2"/>
</dbReference>
<evidence type="ECO:0000256" key="2">
    <source>
        <dbReference type="SAM" id="SignalP"/>
    </source>
</evidence>
<evidence type="ECO:0000313" key="4">
    <source>
        <dbReference type="EMBL" id="OWQ93492.1"/>
    </source>
</evidence>
<feature type="repeat" description="TPR" evidence="1">
    <location>
        <begin position="966"/>
        <end position="999"/>
    </location>
</feature>
<dbReference type="PROSITE" id="PS50005">
    <property type="entry name" value="TPR"/>
    <property type="match status" value="1"/>
</dbReference>
<dbReference type="OrthoDB" id="8595007at2"/>
<dbReference type="EMBL" id="NIOF01000001">
    <property type="protein sequence ID" value="OWQ93492.1"/>
    <property type="molecule type" value="Genomic_DNA"/>
</dbReference>
<keyword evidence="5" id="KW-1185">Reference proteome</keyword>
<reference evidence="4 5" key="1">
    <citation type="journal article" date="2008" name="Int. J. Syst. Evol. Microbiol.">
        <title>Description of Roseateles aquatilis sp. nov. and Roseateles terrae sp. nov., in the class Betaproteobacteria, and emended description of the genus Roseateles.</title>
        <authorList>
            <person name="Gomila M."/>
            <person name="Bowien B."/>
            <person name="Falsen E."/>
            <person name="Moore E.R."/>
            <person name="Lalucat J."/>
        </authorList>
    </citation>
    <scope>NUCLEOTIDE SEQUENCE [LARGE SCALE GENOMIC DNA]</scope>
    <source>
        <strain evidence="4 5">CCUG 48205</strain>
    </source>
</reference>
<feature type="signal peptide" evidence="2">
    <location>
        <begin position="1"/>
        <end position="33"/>
    </location>
</feature>
<protein>
    <recommendedName>
        <fullName evidence="3">DUF3857 domain-containing protein</fullName>
    </recommendedName>
</protein>
<dbReference type="InterPro" id="IPR019734">
    <property type="entry name" value="TPR_rpt"/>
</dbReference>
<gene>
    <name evidence="4" type="ORF">CDN99_03210</name>
</gene>
<dbReference type="RefSeq" id="WP_088382638.1">
    <property type="nucleotide sequence ID" value="NZ_NIOF01000001.1"/>
</dbReference>
<dbReference type="InterPro" id="IPR038765">
    <property type="entry name" value="Papain-like_cys_pep_sf"/>
</dbReference>
<feature type="domain" description="DUF3857" evidence="3">
    <location>
        <begin position="168"/>
        <end position="332"/>
    </location>
</feature>
<sequence length="1017" mass="109750">MSVRVQRAPGRAGPVWLAVCLSLAPLAVSSAWAAGATGVSAAKGVSKADGKVPARQDAKAVGAKPGAKAAAAVAPAYRIAPIPAWVVEPSAEATSPALVAPSPAPKPLPPGLPGGFGGLPGAAGASIAPTAGAAPAVPGAVASSPVKALRAQLLDTQIQLGGAVPVAFIRTRMQALDASMLRELSEPRIAFNPEYQKLVIHGVAVTRDGLRQDRTQGLRVEMMRREQRLESQMLDGLSTALVILNDVRVGDVVEVAYSIEGANPIFEGRFSELLQLAADIPVDRAFVRILTPAGRALQTRPIGVGATDIAVRREPQPGGGEILTVVRDQVPPVLAEAATPPWFKVYPALHVSEYRDWEQVDRWAQGLFTMAPPSGEIAERIAAWKARDLPPEALVAEVLRFVQDEVRYFSLSLGESSHRPKPAARTLAERQGDCKDKVLLLNTLLTGLGFEPRPALVSMARNRGVGAYLPSHDQFDHVITHVVVNGQAYYLDATMNGQGFGLRERGYFPYGQALIVGAGQGPQAVALPDFASDRIVYRQDWDLSDLTRVPALTTAMTLRGLSAERWRAYIASSGLDRVAESMGGVYVRQFPGLKPSAPPELADSRETNELTVRMHFESPMPGTMRGAVMQIGLPQLEFLELMTVPPEATRRMPFMLDTPRSAESRVSVQGPVPMEFQPPPQRQAGDNHFSVTVRTEVEGRTVSAVARYERRGDEVLPAEMDAFRQAVVRGRQAAGTSLVLPLVAKADLEEAVKGLDKRLARYGKGDALLRVVVMQEAMRVRNDLLLRSVPAGSVMARQALGERAQAQNLLEDPAAALKDADAALAIDPKDDLAIEARGVALLSLGRLDEAIPVFEQMDRSTTRGSPDPWLGIALYENGRHEEAEPVLRQVVDRSAGDGRAYALLWLALAQERREPGKGRALLAGEVRDADTSWPGALTRFLAGRIDRDALLKTARAEADVTRLRLAEAYFFIGQSLVVQGKRDEATPWFDRAVDTRAAPYREYILAKLELRRAAPAR</sequence>
<evidence type="ECO:0000313" key="5">
    <source>
        <dbReference type="Proteomes" id="UP000197468"/>
    </source>
</evidence>
<comment type="caution">
    <text evidence="4">The sequence shown here is derived from an EMBL/GenBank/DDBJ whole genome shotgun (WGS) entry which is preliminary data.</text>
</comment>
<dbReference type="Proteomes" id="UP000197468">
    <property type="component" value="Unassembled WGS sequence"/>
</dbReference>
<dbReference type="InterPro" id="IPR011990">
    <property type="entry name" value="TPR-like_helical_dom_sf"/>
</dbReference>
<proteinExistence type="predicted"/>
<dbReference type="SUPFAM" id="SSF54001">
    <property type="entry name" value="Cysteine proteinases"/>
    <property type="match status" value="1"/>
</dbReference>
<dbReference type="SUPFAM" id="SSF48452">
    <property type="entry name" value="TPR-like"/>
    <property type="match status" value="1"/>
</dbReference>
<dbReference type="AlphaFoldDB" id="A0A246JLK4"/>
<evidence type="ECO:0000256" key="1">
    <source>
        <dbReference type="PROSITE-ProRule" id="PRU00339"/>
    </source>
</evidence>
<keyword evidence="1" id="KW-0802">TPR repeat</keyword>